<feature type="transmembrane region" description="Helical" evidence="2">
    <location>
        <begin position="194"/>
        <end position="212"/>
    </location>
</feature>
<feature type="region of interest" description="Disordered" evidence="1">
    <location>
        <begin position="416"/>
        <end position="454"/>
    </location>
</feature>
<feature type="region of interest" description="Disordered" evidence="1">
    <location>
        <begin position="365"/>
        <end position="398"/>
    </location>
</feature>
<gene>
    <name evidence="4" type="ORF">NESM_000700200</name>
</gene>
<keyword evidence="2" id="KW-0812">Transmembrane</keyword>
<protein>
    <submittedName>
        <fullName evidence="4">Ion channel</fullName>
    </submittedName>
</protein>
<feature type="transmembrane region" description="Helical" evidence="2">
    <location>
        <begin position="69"/>
        <end position="92"/>
    </location>
</feature>
<evidence type="ECO:0000256" key="2">
    <source>
        <dbReference type="SAM" id="Phobius"/>
    </source>
</evidence>
<accession>A0AAW0EX52</accession>
<dbReference type="Proteomes" id="UP001430356">
    <property type="component" value="Unassembled WGS sequence"/>
</dbReference>
<dbReference type="EMBL" id="JAECZO010000108">
    <property type="protein sequence ID" value="KAK7197504.1"/>
    <property type="molecule type" value="Genomic_DNA"/>
</dbReference>
<evidence type="ECO:0000313" key="4">
    <source>
        <dbReference type="EMBL" id="KAK7197504.1"/>
    </source>
</evidence>
<sequence length="512" mass="56235">MELRVRVERLSGAQAPTAAPPMSTPATQRLASLEHDQMTHRWFRGVMAFLAFLSYILSIFQVSGYAGNVVLHVLILVLSLAGEVCIVFVYRIKTRFAGVTNPASRAVNPLHSPYLSLMLCEMLVWILMAPPGVSSTATWAQVLDSFIVLRSYVYVLYFTRLSTQSVFKRAVASLCGYRFNSFYLFRHTFVTRHAVATACGFIVAWLGLALLYSKGEEVSYADAVYFCSSTMGTVGYSDVVPSTWVGRFTAFLAWCLGLLVIGWCVSLMHALLRVSTAERNLHTLFRTNKLCAQVPGEAARTIQRAWKLYVAKRDGRNQLSRQFNALLLSNQVCAFRSLRREFVEAEVTFLRSTYTFEDTLSALSRHSSRSSSPAGSPRSPASTSYTGGSPKSTSGRRPFALFKEVKAKSPRMLSAAAAAANTDTDAGYREDSTALTPPAASSSPSTPGALPPLRLRRPVGERQFMHGSVGASAAASDITMRLNRLDDTLSTLIQKAERMVPRMLTSSTEVAS</sequence>
<feature type="domain" description="Potassium channel" evidence="3">
    <location>
        <begin position="204"/>
        <end position="271"/>
    </location>
</feature>
<proteinExistence type="predicted"/>
<feature type="compositionally biased region" description="Polar residues" evidence="1">
    <location>
        <begin position="385"/>
        <end position="395"/>
    </location>
</feature>
<comment type="caution">
    <text evidence="4">The sequence shown here is derived from an EMBL/GenBank/DDBJ whole genome shotgun (WGS) entry which is preliminary data.</text>
</comment>
<dbReference type="InterPro" id="IPR013099">
    <property type="entry name" value="K_chnl_dom"/>
</dbReference>
<dbReference type="PANTHER" id="PTHR10153">
    <property type="entry name" value="SMALL CONDUCTANCE CALCIUM-ACTIVATED POTASSIUM CHANNEL"/>
    <property type="match status" value="1"/>
</dbReference>
<dbReference type="SUPFAM" id="SSF81324">
    <property type="entry name" value="Voltage-gated potassium channels"/>
    <property type="match status" value="1"/>
</dbReference>
<feature type="transmembrane region" description="Helical" evidence="2">
    <location>
        <begin position="251"/>
        <end position="272"/>
    </location>
</feature>
<dbReference type="GO" id="GO:0016020">
    <property type="term" value="C:membrane"/>
    <property type="evidence" value="ECO:0007669"/>
    <property type="project" value="InterPro"/>
</dbReference>
<feature type="transmembrane region" description="Helical" evidence="2">
    <location>
        <begin position="139"/>
        <end position="159"/>
    </location>
</feature>
<keyword evidence="2" id="KW-1133">Transmembrane helix</keyword>
<dbReference type="AlphaFoldDB" id="A0AAW0EX52"/>
<reference evidence="4 5" key="1">
    <citation type="journal article" date="2021" name="MBio">
        <title>A New Model Trypanosomatid, Novymonas esmeraldas: Genomic Perception of Its 'Candidatus Pandoraea novymonadis' Endosymbiont.</title>
        <authorList>
            <person name="Zakharova A."/>
            <person name="Saura A."/>
            <person name="Butenko A."/>
            <person name="Podesvova L."/>
            <person name="Warmusova S."/>
            <person name="Kostygov A.Y."/>
            <person name="Nenarokova A."/>
            <person name="Lukes J."/>
            <person name="Opperdoes F.R."/>
            <person name="Yurchenko V."/>
        </authorList>
    </citation>
    <scope>NUCLEOTIDE SEQUENCE [LARGE SCALE GENOMIC DNA]</scope>
    <source>
        <strain evidence="4 5">E262AT.01</strain>
    </source>
</reference>
<keyword evidence="5" id="KW-1185">Reference proteome</keyword>
<organism evidence="4 5">
    <name type="scientific">Novymonas esmeraldas</name>
    <dbReference type="NCBI Taxonomy" id="1808958"/>
    <lineage>
        <taxon>Eukaryota</taxon>
        <taxon>Discoba</taxon>
        <taxon>Euglenozoa</taxon>
        <taxon>Kinetoplastea</taxon>
        <taxon>Metakinetoplastina</taxon>
        <taxon>Trypanosomatida</taxon>
        <taxon>Trypanosomatidae</taxon>
        <taxon>Novymonas</taxon>
    </lineage>
</organism>
<feature type="compositionally biased region" description="Low complexity" evidence="1">
    <location>
        <begin position="433"/>
        <end position="453"/>
    </location>
</feature>
<dbReference type="Pfam" id="PF07885">
    <property type="entry name" value="Ion_trans_2"/>
    <property type="match status" value="1"/>
</dbReference>
<evidence type="ECO:0000313" key="5">
    <source>
        <dbReference type="Proteomes" id="UP001430356"/>
    </source>
</evidence>
<feature type="compositionally biased region" description="Low complexity" evidence="1">
    <location>
        <begin position="365"/>
        <end position="384"/>
    </location>
</feature>
<evidence type="ECO:0000259" key="3">
    <source>
        <dbReference type="Pfam" id="PF07885"/>
    </source>
</evidence>
<feature type="transmembrane region" description="Helical" evidence="2">
    <location>
        <begin position="42"/>
        <end position="63"/>
    </location>
</feature>
<dbReference type="InterPro" id="IPR015449">
    <property type="entry name" value="K_chnl_Ca-activ_SK"/>
</dbReference>
<dbReference type="GO" id="GO:0016286">
    <property type="term" value="F:small conductance calcium-activated potassium channel activity"/>
    <property type="evidence" value="ECO:0007669"/>
    <property type="project" value="InterPro"/>
</dbReference>
<feature type="transmembrane region" description="Helical" evidence="2">
    <location>
        <begin position="113"/>
        <end position="133"/>
    </location>
</feature>
<evidence type="ECO:0000256" key="1">
    <source>
        <dbReference type="SAM" id="MobiDB-lite"/>
    </source>
</evidence>
<name>A0AAW0EX52_9TRYP</name>
<keyword evidence="2" id="KW-0472">Membrane</keyword>
<dbReference type="Gene3D" id="1.10.287.70">
    <property type="match status" value="1"/>
</dbReference>